<sequence>MVVQSRSDDTKLEIRLRYFGGGYGNGGDDNKDNDNDDDDDGDNGDGDGGNGCGGDGKLRTQLHFSMKMSRLRLSHGIGHSRYAESKLWTIYRRTWGSKKIQDFEHAIKDPHPTSPPSLPTPPTLNSSPEVKNELDE</sequence>
<protein>
    <submittedName>
        <fullName evidence="2">Uncharacterized protein</fullName>
    </submittedName>
</protein>
<feature type="region of interest" description="Disordered" evidence="1">
    <location>
        <begin position="19"/>
        <end position="58"/>
    </location>
</feature>
<feature type="compositionally biased region" description="Gly residues" evidence="1">
    <location>
        <begin position="46"/>
        <end position="55"/>
    </location>
</feature>
<feature type="region of interest" description="Disordered" evidence="1">
    <location>
        <begin position="103"/>
        <end position="136"/>
    </location>
</feature>
<gene>
    <name evidence="2" type="ORF">HZH66_008592</name>
</gene>
<dbReference type="Proteomes" id="UP000614350">
    <property type="component" value="Unassembled WGS sequence"/>
</dbReference>
<accession>A0A834JTK8</accession>
<feature type="compositionally biased region" description="Pro residues" evidence="1">
    <location>
        <begin position="112"/>
        <end position="122"/>
    </location>
</feature>
<evidence type="ECO:0000313" key="3">
    <source>
        <dbReference type="Proteomes" id="UP000614350"/>
    </source>
</evidence>
<reference evidence="2" key="1">
    <citation type="journal article" date="2020" name="G3 (Bethesda)">
        <title>High-Quality Assemblies for Three Invasive Social Wasps from the &lt;i&gt;Vespula&lt;/i&gt; Genus.</title>
        <authorList>
            <person name="Harrop T.W.R."/>
            <person name="Guhlin J."/>
            <person name="McLaughlin G.M."/>
            <person name="Permina E."/>
            <person name="Stockwell P."/>
            <person name="Gilligan J."/>
            <person name="Le Lec M.F."/>
            <person name="Gruber M.A.M."/>
            <person name="Quinn O."/>
            <person name="Lovegrove M."/>
            <person name="Duncan E.J."/>
            <person name="Remnant E.J."/>
            <person name="Van Eeckhoven J."/>
            <person name="Graham B."/>
            <person name="Knapp R.A."/>
            <person name="Langford K.W."/>
            <person name="Kronenberg Z."/>
            <person name="Press M.O."/>
            <person name="Eacker S.M."/>
            <person name="Wilson-Rankin E.E."/>
            <person name="Purcell J."/>
            <person name="Lester P.J."/>
            <person name="Dearden P.K."/>
        </authorList>
    </citation>
    <scope>NUCLEOTIDE SEQUENCE</scope>
    <source>
        <strain evidence="2">Marl-1</strain>
    </source>
</reference>
<evidence type="ECO:0000313" key="2">
    <source>
        <dbReference type="EMBL" id="KAF7392759.1"/>
    </source>
</evidence>
<dbReference type="AlphaFoldDB" id="A0A834JTK8"/>
<organism evidence="2 3">
    <name type="scientific">Vespula vulgaris</name>
    <name type="common">Yellow jacket</name>
    <name type="synonym">Wasp</name>
    <dbReference type="NCBI Taxonomy" id="7454"/>
    <lineage>
        <taxon>Eukaryota</taxon>
        <taxon>Metazoa</taxon>
        <taxon>Ecdysozoa</taxon>
        <taxon>Arthropoda</taxon>
        <taxon>Hexapoda</taxon>
        <taxon>Insecta</taxon>
        <taxon>Pterygota</taxon>
        <taxon>Neoptera</taxon>
        <taxon>Endopterygota</taxon>
        <taxon>Hymenoptera</taxon>
        <taxon>Apocrita</taxon>
        <taxon>Aculeata</taxon>
        <taxon>Vespoidea</taxon>
        <taxon>Vespidae</taxon>
        <taxon>Vespinae</taxon>
        <taxon>Vespula</taxon>
    </lineage>
</organism>
<dbReference type="EMBL" id="JACSEA010000009">
    <property type="protein sequence ID" value="KAF7392759.1"/>
    <property type="molecule type" value="Genomic_DNA"/>
</dbReference>
<feature type="compositionally biased region" description="Acidic residues" evidence="1">
    <location>
        <begin position="34"/>
        <end position="45"/>
    </location>
</feature>
<proteinExistence type="predicted"/>
<comment type="caution">
    <text evidence="2">The sequence shown here is derived from an EMBL/GenBank/DDBJ whole genome shotgun (WGS) entry which is preliminary data.</text>
</comment>
<evidence type="ECO:0000256" key="1">
    <source>
        <dbReference type="SAM" id="MobiDB-lite"/>
    </source>
</evidence>
<keyword evidence="3" id="KW-1185">Reference proteome</keyword>
<name>A0A834JTK8_VESVU</name>